<dbReference type="PANTHER" id="PTHR38248:SF2">
    <property type="entry name" value="FUNK1 11"/>
    <property type="match status" value="1"/>
</dbReference>
<reference evidence="3" key="1">
    <citation type="journal article" date="2014" name="Proc. Natl. Acad. Sci. U.S.A.">
        <title>Extensive sampling of basidiomycete genomes demonstrates inadequacy of the white-rot/brown-rot paradigm for wood decay fungi.</title>
        <authorList>
            <person name="Riley R."/>
            <person name="Salamov A.A."/>
            <person name="Brown D.W."/>
            <person name="Nagy L.G."/>
            <person name="Floudas D."/>
            <person name="Held B.W."/>
            <person name="Levasseur A."/>
            <person name="Lombard V."/>
            <person name="Morin E."/>
            <person name="Otillar R."/>
            <person name="Lindquist E.A."/>
            <person name="Sun H."/>
            <person name="LaButti K.M."/>
            <person name="Schmutz J."/>
            <person name="Jabbour D."/>
            <person name="Luo H."/>
            <person name="Baker S.E."/>
            <person name="Pisabarro A.G."/>
            <person name="Walton J.D."/>
            <person name="Blanchette R.A."/>
            <person name="Henrissat B."/>
            <person name="Martin F."/>
            <person name="Cullen D."/>
            <person name="Hibbett D.S."/>
            <person name="Grigoriev I.V."/>
        </authorList>
    </citation>
    <scope>NUCLEOTIDE SEQUENCE [LARGE SCALE GENOMIC DNA]</scope>
    <source>
        <strain evidence="3">CBS 339.88</strain>
    </source>
</reference>
<dbReference type="Proteomes" id="UP000027222">
    <property type="component" value="Unassembled WGS sequence"/>
</dbReference>
<name>A0A067SSH5_GALM3</name>
<evidence type="ECO:0000313" key="2">
    <source>
        <dbReference type="EMBL" id="KDR73910.1"/>
    </source>
</evidence>
<dbReference type="InterPro" id="IPR040976">
    <property type="entry name" value="Pkinase_fungal"/>
</dbReference>
<dbReference type="InterPro" id="IPR011009">
    <property type="entry name" value="Kinase-like_dom_sf"/>
</dbReference>
<feature type="non-terminal residue" evidence="2">
    <location>
        <position position="1"/>
    </location>
</feature>
<feature type="domain" description="Fungal-type protein kinase" evidence="1">
    <location>
        <begin position="3"/>
        <end position="37"/>
    </location>
</feature>
<dbReference type="SUPFAM" id="SSF56112">
    <property type="entry name" value="Protein kinase-like (PK-like)"/>
    <property type="match status" value="1"/>
</dbReference>
<dbReference type="PANTHER" id="PTHR38248">
    <property type="entry name" value="FUNK1 6"/>
    <property type="match status" value="1"/>
</dbReference>
<organism evidence="2 3">
    <name type="scientific">Galerina marginata (strain CBS 339.88)</name>
    <dbReference type="NCBI Taxonomy" id="685588"/>
    <lineage>
        <taxon>Eukaryota</taxon>
        <taxon>Fungi</taxon>
        <taxon>Dikarya</taxon>
        <taxon>Basidiomycota</taxon>
        <taxon>Agaricomycotina</taxon>
        <taxon>Agaricomycetes</taxon>
        <taxon>Agaricomycetidae</taxon>
        <taxon>Agaricales</taxon>
        <taxon>Agaricineae</taxon>
        <taxon>Strophariaceae</taxon>
        <taxon>Galerina</taxon>
    </lineage>
</organism>
<keyword evidence="3" id="KW-1185">Reference proteome</keyword>
<dbReference type="STRING" id="685588.A0A067SSH5"/>
<dbReference type="EMBL" id="KL142384">
    <property type="protein sequence ID" value="KDR73910.1"/>
    <property type="molecule type" value="Genomic_DNA"/>
</dbReference>
<sequence length="118" mass="13765">ARSKGTLPFMAIETLWGEKHLPRHDLQSFFYVLLWICWNYAGPNNAERQNIDLMENQAKHWICGDGLDFENIGNAKAQQMTADRAVFRRSTLGMFAPYFEDLKDCVMKLRDKLFQDFG</sequence>
<feature type="non-terminal residue" evidence="2">
    <location>
        <position position="118"/>
    </location>
</feature>
<evidence type="ECO:0000313" key="3">
    <source>
        <dbReference type="Proteomes" id="UP000027222"/>
    </source>
</evidence>
<gene>
    <name evidence="2" type="ORF">GALMADRAFT_35750</name>
</gene>
<proteinExistence type="predicted"/>
<protein>
    <recommendedName>
        <fullName evidence="1">Fungal-type protein kinase domain-containing protein</fullName>
    </recommendedName>
</protein>
<dbReference type="HOGENOM" id="CLU_2078587_0_0_1"/>
<accession>A0A067SSH5</accession>
<evidence type="ECO:0000259" key="1">
    <source>
        <dbReference type="Pfam" id="PF17667"/>
    </source>
</evidence>
<dbReference type="Pfam" id="PF17667">
    <property type="entry name" value="Pkinase_fungal"/>
    <property type="match status" value="1"/>
</dbReference>
<dbReference type="OrthoDB" id="3040568at2759"/>
<dbReference type="AlphaFoldDB" id="A0A067SSH5"/>